<reference evidence="1" key="1">
    <citation type="journal article" date="2015" name="Nature">
        <title>Complex archaea that bridge the gap between prokaryotes and eukaryotes.</title>
        <authorList>
            <person name="Spang A."/>
            <person name="Saw J.H."/>
            <person name="Jorgensen S.L."/>
            <person name="Zaremba-Niedzwiedzka K."/>
            <person name="Martijn J."/>
            <person name="Lind A.E."/>
            <person name="van Eijk R."/>
            <person name="Schleper C."/>
            <person name="Guy L."/>
            <person name="Ettema T.J."/>
        </authorList>
    </citation>
    <scope>NUCLEOTIDE SEQUENCE</scope>
</reference>
<sequence length="46" mass="4912">MHVVECPHCHRKFKVAKPVANARMKCSRCGEAFVGASTASGEIPLG</sequence>
<evidence type="ECO:0008006" key="2">
    <source>
        <dbReference type="Google" id="ProtNLM"/>
    </source>
</evidence>
<comment type="caution">
    <text evidence="1">The sequence shown here is derived from an EMBL/GenBank/DDBJ whole genome shotgun (WGS) entry which is preliminary data.</text>
</comment>
<gene>
    <name evidence="1" type="ORF">LCGC14_2350110</name>
</gene>
<dbReference type="AlphaFoldDB" id="A0A0F9F4H8"/>
<organism evidence="1">
    <name type="scientific">marine sediment metagenome</name>
    <dbReference type="NCBI Taxonomy" id="412755"/>
    <lineage>
        <taxon>unclassified sequences</taxon>
        <taxon>metagenomes</taxon>
        <taxon>ecological metagenomes</taxon>
    </lineage>
</organism>
<name>A0A0F9F4H8_9ZZZZ</name>
<dbReference type="EMBL" id="LAZR01034197">
    <property type="protein sequence ID" value="KKL45987.1"/>
    <property type="molecule type" value="Genomic_DNA"/>
</dbReference>
<proteinExistence type="predicted"/>
<evidence type="ECO:0000313" key="1">
    <source>
        <dbReference type="EMBL" id="KKL45987.1"/>
    </source>
</evidence>
<accession>A0A0F9F4H8</accession>
<protein>
    <recommendedName>
        <fullName evidence="2">Zinc finger/thioredoxin putative domain-containing protein</fullName>
    </recommendedName>
</protein>
<feature type="non-terminal residue" evidence="1">
    <location>
        <position position="46"/>
    </location>
</feature>